<sequence>MLVASNHEIGQAICDQVCEYNSLSQKADCNRQNLYYVPSSKGCEDSITLSLDFNHIEELSDGSLLGYNHLQNLYISENSLLGIHNGTFNDSRHLQNLVLSVNNISALHSSTFRGAETLLTINLNRNKIQDIDKDAFHSLNQLVALRLSSNKIRSLPPTVFHDLHELQDLALDNNILEAISDQSFKHLPKLRSLSLRRNKLTELPYGLFGRLNSLKEVFLSENNLHNIPPFPVLGINSVDLFYLDHNNLTTSDTITTYLYIARVQLPIGSNPFKCDCSFLNLQMWHLNQKTAPNDFLGGSVMCSREDAQYSLDDVLPFDCKAEYSNPTPYSLTTPRTTSFTSVKSPQTDDNRFLTTQTINDNEGGFKTSVWFIFFVILFFYSVISTTILIKWFLCRENHTI</sequence>
<dbReference type="OrthoDB" id="676979at2759"/>
<keyword evidence="4" id="KW-0472">Membrane</keyword>
<accession>A0A9Q0YLE5</accession>
<keyword evidence="1" id="KW-0433">Leucine-rich repeat</keyword>
<dbReference type="InterPro" id="IPR003591">
    <property type="entry name" value="Leu-rich_rpt_typical-subtyp"/>
</dbReference>
<organism evidence="5 6">
    <name type="scientific">Holothuria leucospilota</name>
    <name type="common">Black long sea cucumber</name>
    <name type="synonym">Mertensiothuria leucospilota</name>
    <dbReference type="NCBI Taxonomy" id="206669"/>
    <lineage>
        <taxon>Eukaryota</taxon>
        <taxon>Metazoa</taxon>
        <taxon>Echinodermata</taxon>
        <taxon>Eleutherozoa</taxon>
        <taxon>Echinozoa</taxon>
        <taxon>Holothuroidea</taxon>
        <taxon>Aspidochirotacea</taxon>
        <taxon>Aspidochirotida</taxon>
        <taxon>Holothuriidae</taxon>
        <taxon>Holothuria</taxon>
    </lineage>
</organism>
<evidence type="ECO:0000313" key="6">
    <source>
        <dbReference type="Proteomes" id="UP001152320"/>
    </source>
</evidence>
<dbReference type="EMBL" id="JAIZAY010000019">
    <property type="protein sequence ID" value="KAJ8023460.1"/>
    <property type="molecule type" value="Genomic_DNA"/>
</dbReference>
<keyword evidence="6" id="KW-1185">Reference proteome</keyword>
<keyword evidence="4" id="KW-1133">Transmembrane helix</keyword>
<proteinExistence type="predicted"/>
<dbReference type="InterPro" id="IPR032675">
    <property type="entry name" value="LRR_dom_sf"/>
</dbReference>
<dbReference type="Gene3D" id="3.80.10.10">
    <property type="entry name" value="Ribonuclease Inhibitor"/>
    <property type="match status" value="1"/>
</dbReference>
<dbReference type="Pfam" id="PF13855">
    <property type="entry name" value="LRR_8"/>
    <property type="match status" value="2"/>
</dbReference>
<dbReference type="InterPro" id="IPR050467">
    <property type="entry name" value="LRFN"/>
</dbReference>
<gene>
    <name evidence="5" type="ORF">HOLleu_35913</name>
</gene>
<feature type="transmembrane region" description="Helical" evidence="4">
    <location>
        <begin position="369"/>
        <end position="393"/>
    </location>
</feature>
<name>A0A9Q0YLE5_HOLLE</name>
<evidence type="ECO:0000256" key="3">
    <source>
        <dbReference type="ARBA" id="ARBA00022737"/>
    </source>
</evidence>
<dbReference type="PANTHER" id="PTHR45842">
    <property type="entry name" value="SYNAPTIC ADHESION-LIKE MOLECULE SALM"/>
    <property type="match status" value="1"/>
</dbReference>
<dbReference type="InterPro" id="IPR001611">
    <property type="entry name" value="Leu-rich_rpt"/>
</dbReference>
<evidence type="ECO:0000256" key="2">
    <source>
        <dbReference type="ARBA" id="ARBA00022729"/>
    </source>
</evidence>
<dbReference type="SMART" id="SM00369">
    <property type="entry name" value="LRR_TYP"/>
    <property type="match status" value="8"/>
</dbReference>
<dbReference type="AlphaFoldDB" id="A0A9Q0YLE5"/>
<evidence type="ECO:0000313" key="5">
    <source>
        <dbReference type="EMBL" id="KAJ8023460.1"/>
    </source>
</evidence>
<keyword evidence="2" id="KW-0732">Signal</keyword>
<protein>
    <submittedName>
        <fullName evidence="5">Leucine-rich repeat transmembrane neuronal protein 4</fullName>
    </submittedName>
</protein>
<keyword evidence="3" id="KW-0677">Repeat</keyword>
<evidence type="ECO:0000256" key="4">
    <source>
        <dbReference type="SAM" id="Phobius"/>
    </source>
</evidence>
<evidence type="ECO:0000256" key="1">
    <source>
        <dbReference type="ARBA" id="ARBA00022614"/>
    </source>
</evidence>
<dbReference type="PANTHER" id="PTHR45842:SF22">
    <property type="entry name" value="INSULIN-LIKE GROWTH FACTOR-BINDING PROTEIN COMPLEX ACID LABILE SUBUNIT ISOFORM X1"/>
    <property type="match status" value="1"/>
</dbReference>
<dbReference type="PROSITE" id="PS51450">
    <property type="entry name" value="LRR"/>
    <property type="match status" value="2"/>
</dbReference>
<dbReference type="SUPFAM" id="SSF52058">
    <property type="entry name" value="L domain-like"/>
    <property type="match status" value="1"/>
</dbReference>
<comment type="caution">
    <text evidence="5">The sequence shown here is derived from an EMBL/GenBank/DDBJ whole genome shotgun (WGS) entry which is preliminary data.</text>
</comment>
<dbReference type="Proteomes" id="UP001152320">
    <property type="component" value="Chromosome 19"/>
</dbReference>
<reference evidence="5" key="1">
    <citation type="submission" date="2021-10" db="EMBL/GenBank/DDBJ databases">
        <title>Tropical sea cucumber genome reveals ecological adaptation and Cuvierian tubules defense mechanism.</title>
        <authorList>
            <person name="Chen T."/>
        </authorList>
    </citation>
    <scope>NUCLEOTIDE SEQUENCE</scope>
    <source>
        <strain evidence="5">Nanhai2018</strain>
        <tissue evidence="5">Muscle</tissue>
    </source>
</reference>
<keyword evidence="4 5" id="KW-0812">Transmembrane</keyword>